<dbReference type="SMART" id="SM01102">
    <property type="entry name" value="CRM1_C"/>
    <property type="match status" value="1"/>
</dbReference>
<dbReference type="InterPro" id="IPR001494">
    <property type="entry name" value="Importin-beta_N"/>
</dbReference>
<dbReference type="AlphaFoldDB" id="A0A816Q1F4"/>
<dbReference type="Pfam" id="PF03810">
    <property type="entry name" value="IBN_N"/>
    <property type="match status" value="1"/>
</dbReference>
<reference evidence="7" key="1">
    <citation type="submission" date="2021-02" db="EMBL/GenBank/DDBJ databases">
        <authorList>
            <person name="Nowell W R."/>
        </authorList>
    </citation>
    <scope>NUCLEOTIDE SEQUENCE</scope>
</reference>
<dbReference type="GO" id="GO:0005049">
    <property type="term" value="F:nuclear export signal receptor activity"/>
    <property type="evidence" value="ECO:0007669"/>
    <property type="project" value="InterPro"/>
</dbReference>
<protein>
    <recommendedName>
        <fullName evidence="6">Importin N-terminal domain-containing protein</fullName>
    </recommendedName>
</protein>
<keyword evidence="3" id="KW-0813">Transport</keyword>
<dbReference type="Pfam" id="PF18787">
    <property type="entry name" value="CRM1_repeat_3"/>
    <property type="match status" value="1"/>
</dbReference>
<evidence type="ECO:0000256" key="3">
    <source>
        <dbReference type="ARBA" id="ARBA00022448"/>
    </source>
</evidence>
<dbReference type="Pfam" id="PF08767">
    <property type="entry name" value="CRM1_C"/>
    <property type="match status" value="1"/>
</dbReference>
<sequence length="1100" mass="127529">MQLLEQAQTLLNFDGQSPFDVNILDAVVNTMYRGQGDSQRQASEVLNVLRDHPDAWTKVDSILEYSKCQETKYFALQILEKTIKTRWKALPKEQCEAIKQYIVSLVISHSQNPELMEREKVYLNKLNIILVQILKHEWPKKWPNFISDIVEASKTSESMCQNNLDILKLLSEEVFDFSSGQMTQAKAKHLKDTMCSEFTKIFQLCEYVVDKSRHPPLLLVTLETLLRFLSWIPLGYIFETNMVNTLIETFFTVPMFRNVTLRCLTEIAGIQVAQYEDKFVDFFRRTMLQLKTIMPLSIDLKAAYRSAKDDDQKFIQNLALFLSNFLKEHGILIERTPDLKETLLEALQYLVLTSEVEEVEIFKICLEYWNILSAELYREVPYQQMAPSYLRTGNSNNVPTRRQFYSVILSKVRRIMISRMARPEEVLVVENERGEVVREFMKDTDAINLYKNMRETLVYLTHLDYVDTESIMTEKLANQVNNTEWSWKNLNTLCWAIGSISGAMVEDDEKRFLVTVIKELLGLCEQKRGKDNKAIIASNIMYVVGQYPRFLRAHWKFLKTVVNKLFEFMHETHEGVQDMACDTFIKIAQKCRRHFVTVQLGESQAFVDEILTNINGIICHLEPHQVHTFYEAVGNMIAASVDNVQQTKLIEKYMQLPNDVWNTIISEAKKSVDCLKDPEVVSNILNILKTNIRASKALGAPYVHQLTKIYQDILHIYKVTSENINQAIRMNGPMVVKQRLIKSMIAVKEDTLMLIGSYFSKASNIQQVLDQFLTPLYTFVLVDYRDCHPEARESEVLNMLAILINKVEDRITPRIPEIFDLTFEHTLHMIDKNFEDYPDHRKNFYTLLQSVTNVCFSALLALNATQFKLVYDSIMWALKHTMRTISELGLEILQIMLRKFQTCDPQAAQTFYQIYYLETMQHIFAVVAECSHTSDVSRQTFYQIYYLETMQHIFAVVAECSHTSGLTAHSQILANLFVIVEQGLIKVPLASEVQDPSQNLLYVQQFMANLLKTAFPHLQDNQIKVIIEGFVTLDQDIAGFKEHLRDFLVQIREATGNDTADLYLEDREQTLKRAAEEKRKVQMSVPGILNPHEIPEDMQD</sequence>
<dbReference type="Pfam" id="PF18784">
    <property type="entry name" value="CRM1_repeat_2"/>
    <property type="match status" value="1"/>
</dbReference>
<dbReference type="Proteomes" id="UP000663856">
    <property type="component" value="Unassembled WGS sequence"/>
</dbReference>
<comment type="caution">
    <text evidence="7">The sequence shown here is derived from an EMBL/GenBank/DDBJ whole genome shotgun (WGS) entry which is preliminary data.</text>
</comment>
<comment type="similarity">
    <text evidence="2">Belongs to the exportin family.</text>
</comment>
<dbReference type="GO" id="GO:0006611">
    <property type="term" value="P:protein export from nucleus"/>
    <property type="evidence" value="ECO:0007669"/>
    <property type="project" value="InterPro"/>
</dbReference>
<keyword evidence="5" id="KW-0539">Nucleus</keyword>
<dbReference type="InterPro" id="IPR016024">
    <property type="entry name" value="ARM-type_fold"/>
</dbReference>
<dbReference type="SMART" id="SM00913">
    <property type="entry name" value="IBN_N"/>
    <property type="match status" value="1"/>
</dbReference>
<dbReference type="GO" id="GO:0000056">
    <property type="term" value="P:ribosomal small subunit export from nucleus"/>
    <property type="evidence" value="ECO:0007669"/>
    <property type="project" value="TreeGrafter"/>
</dbReference>
<dbReference type="Pfam" id="PF18777">
    <property type="entry name" value="CRM1_repeat"/>
    <property type="match status" value="1"/>
</dbReference>
<dbReference type="InterPro" id="IPR041123">
    <property type="entry name" value="CRM1_repeat"/>
</dbReference>
<dbReference type="PANTHER" id="PTHR11223">
    <property type="entry name" value="EXPORTIN 1/5"/>
    <property type="match status" value="1"/>
</dbReference>
<dbReference type="PROSITE" id="PS50166">
    <property type="entry name" value="IMPORTIN_B_NT"/>
    <property type="match status" value="1"/>
</dbReference>
<dbReference type="EMBL" id="CAJNRF010004000">
    <property type="protein sequence ID" value="CAF2054906.1"/>
    <property type="molecule type" value="Genomic_DNA"/>
</dbReference>
<dbReference type="InterPro" id="IPR011989">
    <property type="entry name" value="ARM-like"/>
</dbReference>
<dbReference type="Gene3D" id="1.25.10.10">
    <property type="entry name" value="Leucine-rich Repeat Variant"/>
    <property type="match status" value="2"/>
</dbReference>
<evidence type="ECO:0000256" key="4">
    <source>
        <dbReference type="ARBA" id="ARBA00022927"/>
    </source>
</evidence>
<dbReference type="InterPro" id="IPR014877">
    <property type="entry name" value="XPO1_C_dom"/>
</dbReference>
<name>A0A816Q1F4_9BILA</name>
<keyword evidence="4" id="KW-0653">Protein transport</keyword>
<evidence type="ECO:0000313" key="7">
    <source>
        <dbReference type="EMBL" id="CAF2054906.1"/>
    </source>
</evidence>
<gene>
    <name evidence="7" type="ORF">WKI299_LOCUS10993</name>
</gene>
<organism evidence="7 8">
    <name type="scientific">Rotaria magnacalcarata</name>
    <dbReference type="NCBI Taxonomy" id="392030"/>
    <lineage>
        <taxon>Eukaryota</taxon>
        <taxon>Metazoa</taxon>
        <taxon>Spiralia</taxon>
        <taxon>Gnathifera</taxon>
        <taxon>Rotifera</taxon>
        <taxon>Eurotatoria</taxon>
        <taxon>Bdelloidea</taxon>
        <taxon>Philodinida</taxon>
        <taxon>Philodinidae</taxon>
        <taxon>Rotaria</taxon>
    </lineage>
</organism>
<dbReference type="PANTHER" id="PTHR11223:SF2">
    <property type="entry name" value="EXPORTIN-1"/>
    <property type="match status" value="1"/>
</dbReference>
<dbReference type="GO" id="GO:0031267">
    <property type="term" value="F:small GTPase binding"/>
    <property type="evidence" value="ECO:0007669"/>
    <property type="project" value="InterPro"/>
</dbReference>
<comment type="subcellular location">
    <subcellularLocation>
        <location evidence="1">Nucleus</location>
    </subcellularLocation>
</comment>
<dbReference type="InterPro" id="IPR040485">
    <property type="entry name" value="XPO1_repeat_3"/>
</dbReference>
<evidence type="ECO:0000256" key="5">
    <source>
        <dbReference type="ARBA" id="ARBA00023242"/>
    </source>
</evidence>
<dbReference type="InterPro" id="IPR041235">
    <property type="entry name" value="Exp1_repeat_2"/>
</dbReference>
<feature type="domain" description="Importin N-terminal" evidence="6">
    <location>
        <begin position="42"/>
        <end position="108"/>
    </location>
</feature>
<dbReference type="InterPro" id="IPR013598">
    <property type="entry name" value="Exportin-1/Importin-b-like"/>
</dbReference>
<evidence type="ECO:0000259" key="6">
    <source>
        <dbReference type="PROSITE" id="PS50166"/>
    </source>
</evidence>
<proteinExistence type="inferred from homology"/>
<evidence type="ECO:0000256" key="2">
    <source>
        <dbReference type="ARBA" id="ARBA00009466"/>
    </source>
</evidence>
<evidence type="ECO:0000256" key="1">
    <source>
        <dbReference type="ARBA" id="ARBA00004123"/>
    </source>
</evidence>
<dbReference type="Pfam" id="PF08389">
    <property type="entry name" value="Xpo1"/>
    <property type="match status" value="1"/>
</dbReference>
<accession>A0A816Q1F4</accession>
<dbReference type="InterPro" id="IPR045065">
    <property type="entry name" value="XPO1/5"/>
</dbReference>
<dbReference type="Gene3D" id="6.10.250.450">
    <property type="match status" value="1"/>
</dbReference>
<dbReference type="SUPFAM" id="SSF48371">
    <property type="entry name" value="ARM repeat"/>
    <property type="match status" value="1"/>
</dbReference>
<dbReference type="GO" id="GO:0005737">
    <property type="term" value="C:cytoplasm"/>
    <property type="evidence" value="ECO:0007669"/>
    <property type="project" value="TreeGrafter"/>
</dbReference>
<evidence type="ECO:0000313" key="8">
    <source>
        <dbReference type="Proteomes" id="UP000663856"/>
    </source>
</evidence>
<dbReference type="GO" id="GO:0000055">
    <property type="term" value="P:ribosomal large subunit export from nucleus"/>
    <property type="evidence" value="ECO:0007669"/>
    <property type="project" value="TreeGrafter"/>
</dbReference>
<dbReference type="GO" id="GO:0005634">
    <property type="term" value="C:nucleus"/>
    <property type="evidence" value="ECO:0007669"/>
    <property type="project" value="UniProtKB-SubCell"/>
</dbReference>
<dbReference type="FunFam" id="1.25.10.10:FF:000022">
    <property type="entry name" value="protein EXPORTIN 1A"/>
    <property type="match status" value="1"/>
</dbReference>